<dbReference type="PANTHER" id="PTHR40465:SF1">
    <property type="entry name" value="DUF6534 DOMAIN-CONTAINING PROTEIN"/>
    <property type="match status" value="1"/>
</dbReference>
<dbReference type="KEGG" id="gtr:GLOTRDRAFT_129241"/>
<keyword evidence="1" id="KW-1133">Transmembrane helix</keyword>
<feature type="transmembrane region" description="Helical" evidence="1">
    <location>
        <begin position="158"/>
        <end position="182"/>
    </location>
</feature>
<dbReference type="AlphaFoldDB" id="S7Q9M2"/>
<evidence type="ECO:0000313" key="3">
    <source>
        <dbReference type="EMBL" id="EPQ56038.1"/>
    </source>
</evidence>
<feature type="transmembrane region" description="Helical" evidence="1">
    <location>
        <begin position="48"/>
        <end position="71"/>
    </location>
</feature>
<protein>
    <recommendedName>
        <fullName evidence="2">DUF6534 domain-containing protein</fullName>
    </recommendedName>
</protein>
<dbReference type="Proteomes" id="UP000030669">
    <property type="component" value="Unassembled WGS sequence"/>
</dbReference>
<feature type="transmembrane region" description="Helical" evidence="1">
    <location>
        <begin position="122"/>
        <end position="146"/>
    </location>
</feature>
<feature type="transmembrane region" description="Helical" evidence="1">
    <location>
        <begin position="227"/>
        <end position="248"/>
    </location>
</feature>
<proteinExistence type="predicted"/>
<accession>S7Q9M2</accession>
<feature type="transmembrane region" description="Helical" evidence="1">
    <location>
        <begin position="194"/>
        <end position="221"/>
    </location>
</feature>
<feature type="domain" description="DUF6534" evidence="2">
    <location>
        <begin position="166"/>
        <end position="253"/>
    </location>
</feature>
<dbReference type="eggNOG" id="ENOG502SPXZ">
    <property type="taxonomic scope" value="Eukaryota"/>
</dbReference>
<reference evidence="3 4" key="1">
    <citation type="journal article" date="2012" name="Science">
        <title>The Paleozoic origin of enzymatic lignin decomposition reconstructed from 31 fungal genomes.</title>
        <authorList>
            <person name="Floudas D."/>
            <person name="Binder M."/>
            <person name="Riley R."/>
            <person name="Barry K."/>
            <person name="Blanchette R.A."/>
            <person name="Henrissat B."/>
            <person name="Martinez A.T."/>
            <person name="Otillar R."/>
            <person name="Spatafora J.W."/>
            <person name="Yadav J.S."/>
            <person name="Aerts A."/>
            <person name="Benoit I."/>
            <person name="Boyd A."/>
            <person name="Carlson A."/>
            <person name="Copeland A."/>
            <person name="Coutinho P.M."/>
            <person name="de Vries R.P."/>
            <person name="Ferreira P."/>
            <person name="Findley K."/>
            <person name="Foster B."/>
            <person name="Gaskell J."/>
            <person name="Glotzer D."/>
            <person name="Gorecki P."/>
            <person name="Heitman J."/>
            <person name="Hesse C."/>
            <person name="Hori C."/>
            <person name="Igarashi K."/>
            <person name="Jurgens J.A."/>
            <person name="Kallen N."/>
            <person name="Kersten P."/>
            <person name="Kohler A."/>
            <person name="Kuees U."/>
            <person name="Kumar T.K.A."/>
            <person name="Kuo A."/>
            <person name="LaButti K."/>
            <person name="Larrondo L.F."/>
            <person name="Lindquist E."/>
            <person name="Ling A."/>
            <person name="Lombard V."/>
            <person name="Lucas S."/>
            <person name="Lundell T."/>
            <person name="Martin R."/>
            <person name="McLaughlin D.J."/>
            <person name="Morgenstern I."/>
            <person name="Morin E."/>
            <person name="Murat C."/>
            <person name="Nagy L.G."/>
            <person name="Nolan M."/>
            <person name="Ohm R.A."/>
            <person name="Patyshakuliyeva A."/>
            <person name="Rokas A."/>
            <person name="Ruiz-Duenas F.J."/>
            <person name="Sabat G."/>
            <person name="Salamov A."/>
            <person name="Samejima M."/>
            <person name="Schmutz J."/>
            <person name="Slot J.C."/>
            <person name="St John F."/>
            <person name="Stenlid J."/>
            <person name="Sun H."/>
            <person name="Sun S."/>
            <person name="Syed K."/>
            <person name="Tsang A."/>
            <person name="Wiebenga A."/>
            <person name="Young D."/>
            <person name="Pisabarro A."/>
            <person name="Eastwood D.C."/>
            <person name="Martin F."/>
            <person name="Cullen D."/>
            <person name="Grigoriev I.V."/>
            <person name="Hibbett D.S."/>
        </authorList>
    </citation>
    <scope>NUCLEOTIDE SEQUENCE [LARGE SCALE GENOMIC DNA]</scope>
    <source>
        <strain evidence="3 4">ATCC 11539</strain>
    </source>
</reference>
<dbReference type="RefSeq" id="XP_007866038.1">
    <property type="nucleotide sequence ID" value="XM_007867847.1"/>
</dbReference>
<dbReference type="EMBL" id="KB469301">
    <property type="protein sequence ID" value="EPQ56038.1"/>
    <property type="molecule type" value="Genomic_DNA"/>
</dbReference>
<feature type="transmembrane region" description="Helical" evidence="1">
    <location>
        <begin position="91"/>
        <end position="110"/>
    </location>
</feature>
<dbReference type="GeneID" id="19301878"/>
<dbReference type="HOGENOM" id="CLU_046025_5_3_1"/>
<keyword evidence="4" id="KW-1185">Reference proteome</keyword>
<evidence type="ECO:0000256" key="1">
    <source>
        <dbReference type="SAM" id="Phobius"/>
    </source>
</evidence>
<dbReference type="PANTHER" id="PTHR40465">
    <property type="entry name" value="CHROMOSOME 1, WHOLE GENOME SHOTGUN SEQUENCE"/>
    <property type="match status" value="1"/>
</dbReference>
<evidence type="ECO:0000259" key="2">
    <source>
        <dbReference type="Pfam" id="PF20152"/>
    </source>
</evidence>
<dbReference type="OMA" id="KAWAMES"/>
<dbReference type="OrthoDB" id="2798516at2759"/>
<gene>
    <name evidence="3" type="ORF">GLOTRDRAFT_129241</name>
</gene>
<dbReference type="InterPro" id="IPR045339">
    <property type="entry name" value="DUF6534"/>
</dbReference>
<dbReference type="Pfam" id="PF20152">
    <property type="entry name" value="DUF6534"/>
    <property type="match status" value="1"/>
</dbReference>
<evidence type="ECO:0000313" key="4">
    <source>
        <dbReference type="Proteomes" id="UP000030669"/>
    </source>
</evidence>
<name>S7Q9M2_GLOTA</name>
<organism evidence="3 4">
    <name type="scientific">Gloeophyllum trabeum (strain ATCC 11539 / FP-39264 / Madison 617)</name>
    <name type="common">Brown rot fungus</name>
    <dbReference type="NCBI Taxonomy" id="670483"/>
    <lineage>
        <taxon>Eukaryota</taxon>
        <taxon>Fungi</taxon>
        <taxon>Dikarya</taxon>
        <taxon>Basidiomycota</taxon>
        <taxon>Agaricomycotina</taxon>
        <taxon>Agaricomycetes</taxon>
        <taxon>Gloeophyllales</taxon>
        <taxon>Gloeophyllaceae</taxon>
        <taxon>Gloeophyllum</taxon>
    </lineage>
</organism>
<feature type="transmembrane region" description="Helical" evidence="1">
    <location>
        <begin position="12"/>
        <end position="36"/>
    </location>
</feature>
<sequence length="320" mass="35842">MLLTEVLNATYGALFIGLLCAAVLFGVTNLQIFVYFKTYSEDWIVYKVAAAGLWCLDALHLCLAAHAVYFYLVIHFGVFDLDVVWSFKLQMALNIITILAVQSLYVFRLWKLNGSFRRKFLLSFVTVSVVLGYGVGIAAFYFLYTIHTFFQAEKMGWLIYMTFGTSTVVDATIAGAFCWILWTHRTGNPKSNSIIYSIILYVIGSGALTSMCSITCLATFGAMPGTFSSWGINFLLNKLYVNSFLAVLNARQSLKDRRLDDDPICVAAYEHGNAALQLDKEFGRATNSSVKQEMNKLSSPTHHTRSIEIMIQQEAFTRVG</sequence>
<keyword evidence="1" id="KW-0812">Transmembrane</keyword>
<keyword evidence="1" id="KW-0472">Membrane</keyword>